<dbReference type="Pfam" id="PF22604">
    <property type="entry name" value="TetR_HI_0893_C"/>
    <property type="match status" value="1"/>
</dbReference>
<evidence type="ECO:0000259" key="3">
    <source>
        <dbReference type="PROSITE" id="PS50977"/>
    </source>
</evidence>
<proteinExistence type="predicted"/>
<dbReference type="InterPro" id="IPR023772">
    <property type="entry name" value="DNA-bd_HTH_TetR-type_CS"/>
</dbReference>
<evidence type="ECO:0000313" key="4">
    <source>
        <dbReference type="EMBL" id="MDB1122549.1"/>
    </source>
</evidence>
<accession>A0ABT4YN95</accession>
<dbReference type="InterPro" id="IPR001647">
    <property type="entry name" value="HTH_TetR"/>
</dbReference>
<dbReference type="EMBL" id="JAQLOI010000001">
    <property type="protein sequence ID" value="MDB1122549.1"/>
    <property type="molecule type" value="Genomic_DNA"/>
</dbReference>
<evidence type="ECO:0000313" key="5">
    <source>
        <dbReference type="Proteomes" id="UP001210678"/>
    </source>
</evidence>
<dbReference type="InterPro" id="IPR054422">
    <property type="entry name" value="TetR-like_HI_0893_C"/>
</dbReference>
<dbReference type="PANTHER" id="PTHR30055">
    <property type="entry name" value="HTH-TYPE TRANSCRIPTIONAL REGULATOR RUTR"/>
    <property type="match status" value="1"/>
</dbReference>
<dbReference type="InterPro" id="IPR009057">
    <property type="entry name" value="Homeodomain-like_sf"/>
</dbReference>
<evidence type="ECO:0000256" key="1">
    <source>
        <dbReference type="ARBA" id="ARBA00023125"/>
    </source>
</evidence>
<evidence type="ECO:0000256" key="2">
    <source>
        <dbReference type="PROSITE-ProRule" id="PRU00335"/>
    </source>
</evidence>
<organism evidence="4 5">
    <name type="scientific">Vibrio algarum</name>
    <dbReference type="NCBI Taxonomy" id="3020714"/>
    <lineage>
        <taxon>Bacteria</taxon>
        <taxon>Pseudomonadati</taxon>
        <taxon>Pseudomonadota</taxon>
        <taxon>Gammaproteobacteria</taxon>
        <taxon>Vibrionales</taxon>
        <taxon>Vibrionaceae</taxon>
        <taxon>Vibrio</taxon>
    </lineage>
</organism>
<protein>
    <submittedName>
        <fullName evidence="4">TetR/AcrR family transcriptional regulator</fullName>
    </submittedName>
</protein>
<feature type="DNA-binding region" description="H-T-H motif" evidence="2">
    <location>
        <begin position="29"/>
        <end position="48"/>
    </location>
</feature>
<name>A0ABT4YN95_9VIBR</name>
<sequence>MSSEGTDKRELILNATESLVAIEGIHGLSMQKVAKQAGVAAGTIYRYFNDKEHLIEETRFHVTQRTADIIQAGLSDDMQLKEKYITIWLNIWHFSKTKNAIKSHMLFEQLCSNQSEQDTLKVKKMFYKIDQMFNEGKAQGVFKPLDNDILSSVSIESSAALARRHRKNCFQIDEEAINQAIDASWDALINH</sequence>
<dbReference type="PRINTS" id="PR00455">
    <property type="entry name" value="HTHTETR"/>
</dbReference>
<dbReference type="PANTHER" id="PTHR30055:SF207">
    <property type="entry name" value="HTH-TYPE TRANSCRIPTIONAL REPRESSOR FATR"/>
    <property type="match status" value="1"/>
</dbReference>
<dbReference type="PROSITE" id="PS50977">
    <property type="entry name" value="HTH_TETR_2"/>
    <property type="match status" value="1"/>
</dbReference>
<dbReference type="Proteomes" id="UP001210678">
    <property type="component" value="Unassembled WGS sequence"/>
</dbReference>
<comment type="caution">
    <text evidence="4">The sequence shown here is derived from an EMBL/GenBank/DDBJ whole genome shotgun (WGS) entry which is preliminary data.</text>
</comment>
<dbReference type="SUPFAM" id="SSF46689">
    <property type="entry name" value="Homeodomain-like"/>
    <property type="match status" value="1"/>
</dbReference>
<gene>
    <name evidence="4" type="ORF">PGX00_01860</name>
</gene>
<keyword evidence="5" id="KW-1185">Reference proteome</keyword>
<dbReference type="RefSeq" id="WP_272137889.1">
    <property type="nucleotide sequence ID" value="NZ_JAQLOI010000001.1"/>
</dbReference>
<dbReference type="PROSITE" id="PS01081">
    <property type="entry name" value="HTH_TETR_1"/>
    <property type="match status" value="1"/>
</dbReference>
<dbReference type="Pfam" id="PF00440">
    <property type="entry name" value="TetR_N"/>
    <property type="match status" value="1"/>
</dbReference>
<reference evidence="4 5" key="1">
    <citation type="submission" date="2023-01" db="EMBL/GenBank/DDBJ databases">
        <title>Vibrio sp. KJ40-1 sp.nov, isolated from marine algae.</title>
        <authorList>
            <person name="Butt M."/>
            <person name="Kim J.M.J."/>
            <person name="Jeon C.O.C."/>
        </authorList>
    </citation>
    <scope>NUCLEOTIDE SEQUENCE [LARGE SCALE GENOMIC DNA]</scope>
    <source>
        <strain evidence="4 5">KJ40-1</strain>
    </source>
</reference>
<dbReference type="Gene3D" id="1.10.357.10">
    <property type="entry name" value="Tetracycline Repressor, domain 2"/>
    <property type="match status" value="1"/>
</dbReference>
<keyword evidence="1 2" id="KW-0238">DNA-binding</keyword>
<dbReference type="InterPro" id="IPR050109">
    <property type="entry name" value="HTH-type_TetR-like_transc_reg"/>
</dbReference>
<feature type="domain" description="HTH tetR-type" evidence="3">
    <location>
        <begin position="6"/>
        <end position="66"/>
    </location>
</feature>